<sequence>MPPAKPSQNHDNSKADMAGSKDKNGGHSSAKMRRITSQQGGSNLREVTNASAAASTQPTEPTAPSLQWSTFDRETLHAYCREHNLSLPSAFTSTFHQAILSQPRSIGIHSPTMLRRKKQRQNKEQLTKAVRKHFNGLGVQENDVIVDFIYKIRNENATKERGPQKSTIITAG</sequence>
<evidence type="ECO:0000313" key="10">
    <source>
        <dbReference type="Proteomes" id="UP000029964"/>
    </source>
</evidence>
<comment type="caution">
    <text evidence="9">The sequence shown here is derived from an EMBL/GenBank/DDBJ whole genome shotgun (WGS) entry which is preliminary data.</text>
</comment>
<evidence type="ECO:0000313" key="9">
    <source>
        <dbReference type="EMBL" id="KFH44034.1"/>
    </source>
</evidence>
<evidence type="ECO:0000256" key="5">
    <source>
        <dbReference type="ARBA" id="ARBA00023163"/>
    </source>
</evidence>
<dbReference type="GO" id="GO:0005634">
    <property type="term" value="C:nucleus"/>
    <property type="evidence" value="ECO:0007669"/>
    <property type="project" value="UniProtKB-SubCell"/>
</dbReference>
<comment type="subcellular location">
    <subcellularLocation>
        <location evidence="1">Nucleus</location>
    </subcellularLocation>
</comment>
<dbReference type="AlphaFoldDB" id="A0A086T3V2"/>
<dbReference type="InterPro" id="IPR025718">
    <property type="entry name" value="SAP30_Sin3-bd"/>
</dbReference>
<evidence type="ECO:0000256" key="3">
    <source>
        <dbReference type="ARBA" id="ARBA00022491"/>
    </source>
</evidence>
<proteinExistence type="inferred from homology"/>
<evidence type="ECO:0000259" key="8">
    <source>
        <dbReference type="Pfam" id="PF13867"/>
    </source>
</evidence>
<keyword evidence="3" id="KW-0678">Repressor</keyword>
<dbReference type="InterPro" id="IPR038291">
    <property type="entry name" value="SAP30_C_sf"/>
</dbReference>
<protein>
    <recommendedName>
        <fullName evidence="8">Histone deacetylase complex subunit SAP30 Sin3 binding domain-containing protein</fullName>
    </recommendedName>
</protein>
<name>A0A086T3V2_HAPC1</name>
<accession>A0A086T3V2</accession>
<dbReference type="EMBL" id="JPKY01000056">
    <property type="protein sequence ID" value="KFH44034.1"/>
    <property type="molecule type" value="Genomic_DNA"/>
</dbReference>
<dbReference type="Pfam" id="PF13867">
    <property type="entry name" value="SAP30_Sin3_bdg"/>
    <property type="match status" value="1"/>
</dbReference>
<dbReference type="OrthoDB" id="510958at2759"/>
<keyword evidence="10" id="KW-1185">Reference proteome</keyword>
<dbReference type="PANTHER" id="PTHR13286:SF23">
    <property type="entry name" value="HISTONE DEACETYLASE COMPLEX SUBUNIT SAP30 SIN3 BINDING DOMAIN-CONTAINING PROTEIN"/>
    <property type="match status" value="1"/>
</dbReference>
<dbReference type="Gene3D" id="6.10.160.20">
    <property type="match status" value="1"/>
</dbReference>
<dbReference type="InterPro" id="IPR024145">
    <property type="entry name" value="His_deAcase_SAP30/SAP30L"/>
</dbReference>
<keyword evidence="4" id="KW-0805">Transcription regulation</keyword>
<feature type="compositionally biased region" description="Polar residues" evidence="7">
    <location>
        <begin position="35"/>
        <end position="67"/>
    </location>
</feature>
<dbReference type="HOGENOM" id="CLU_090091_0_0_1"/>
<dbReference type="Proteomes" id="UP000029964">
    <property type="component" value="Unassembled WGS sequence"/>
</dbReference>
<evidence type="ECO:0000256" key="6">
    <source>
        <dbReference type="ARBA" id="ARBA00023242"/>
    </source>
</evidence>
<reference evidence="10" key="1">
    <citation type="journal article" date="2014" name="Genome Announc.">
        <title>Genome sequence and annotation of Acremonium chrysogenum, producer of the beta-lactam antibiotic cephalosporin C.</title>
        <authorList>
            <person name="Terfehr D."/>
            <person name="Dahlmann T.A."/>
            <person name="Specht T."/>
            <person name="Zadra I."/>
            <person name="Kuernsteiner H."/>
            <person name="Kueck U."/>
        </authorList>
    </citation>
    <scope>NUCLEOTIDE SEQUENCE [LARGE SCALE GENOMIC DNA]</scope>
    <source>
        <strain evidence="10">ATCC 11550 / CBS 779.69 / DSM 880 / IAM 14645 / JCM 23072 / IMI 49137</strain>
    </source>
</reference>
<comment type="similarity">
    <text evidence="2">Belongs to the SAP30 family.</text>
</comment>
<keyword evidence="6" id="KW-0539">Nucleus</keyword>
<evidence type="ECO:0000256" key="7">
    <source>
        <dbReference type="SAM" id="MobiDB-lite"/>
    </source>
</evidence>
<feature type="region of interest" description="Disordered" evidence="7">
    <location>
        <begin position="1"/>
        <end position="67"/>
    </location>
</feature>
<dbReference type="STRING" id="857340.A0A086T3V2"/>
<feature type="compositionally biased region" description="Polar residues" evidence="7">
    <location>
        <begin position="1"/>
        <end position="10"/>
    </location>
</feature>
<dbReference type="PANTHER" id="PTHR13286">
    <property type="entry name" value="SAP30"/>
    <property type="match status" value="1"/>
</dbReference>
<keyword evidence="5" id="KW-0804">Transcription</keyword>
<organism evidence="9 10">
    <name type="scientific">Hapsidospora chrysogenum (strain ATCC 11550 / CBS 779.69 / DSM 880 / IAM 14645 / JCM 23072 / IMI 49137)</name>
    <name type="common">Acremonium chrysogenum</name>
    <dbReference type="NCBI Taxonomy" id="857340"/>
    <lineage>
        <taxon>Eukaryota</taxon>
        <taxon>Fungi</taxon>
        <taxon>Dikarya</taxon>
        <taxon>Ascomycota</taxon>
        <taxon>Pezizomycotina</taxon>
        <taxon>Sordariomycetes</taxon>
        <taxon>Hypocreomycetidae</taxon>
        <taxon>Hypocreales</taxon>
        <taxon>Bionectriaceae</taxon>
        <taxon>Hapsidospora</taxon>
    </lineage>
</organism>
<feature type="domain" description="Histone deacetylase complex subunit SAP30 Sin3 binding" evidence="8">
    <location>
        <begin position="118"/>
        <end position="153"/>
    </location>
</feature>
<gene>
    <name evidence="9" type="ORF">ACRE_052200</name>
</gene>
<evidence type="ECO:0000256" key="4">
    <source>
        <dbReference type="ARBA" id="ARBA00023015"/>
    </source>
</evidence>
<evidence type="ECO:0000256" key="2">
    <source>
        <dbReference type="ARBA" id="ARBA00006283"/>
    </source>
</evidence>
<feature type="compositionally biased region" description="Basic and acidic residues" evidence="7">
    <location>
        <begin position="11"/>
        <end position="25"/>
    </location>
</feature>
<evidence type="ECO:0000256" key="1">
    <source>
        <dbReference type="ARBA" id="ARBA00004123"/>
    </source>
</evidence>